<name>A0A553RJX3_9TELE</name>
<proteinExistence type="predicted"/>
<sequence length="156" mass="17324">MLPFVLQKHGLALAFLEKRQMPRQPVSQHWVKPLTPRAPAVEPRAGVLLLGVLDNNIALGECQRPLGRGGGDGLRKKRRRTLSSPIVTYSIPPGIAQAEDRRALLLNNYSRGTSEWHTQLEQVHGVCQVDLAVGKANNDRSRRTMWYLVPVPALPA</sequence>
<protein>
    <submittedName>
        <fullName evidence="1">Uncharacterized protein</fullName>
    </submittedName>
</protein>
<organism evidence="1 2">
    <name type="scientific">Danionella cerebrum</name>
    <dbReference type="NCBI Taxonomy" id="2873325"/>
    <lineage>
        <taxon>Eukaryota</taxon>
        <taxon>Metazoa</taxon>
        <taxon>Chordata</taxon>
        <taxon>Craniata</taxon>
        <taxon>Vertebrata</taxon>
        <taxon>Euteleostomi</taxon>
        <taxon>Actinopterygii</taxon>
        <taxon>Neopterygii</taxon>
        <taxon>Teleostei</taxon>
        <taxon>Ostariophysi</taxon>
        <taxon>Cypriniformes</taxon>
        <taxon>Danionidae</taxon>
        <taxon>Danioninae</taxon>
        <taxon>Danionella</taxon>
    </lineage>
</organism>
<comment type="caution">
    <text evidence="1">The sequence shown here is derived from an EMBL/GenBank/DDBJ whole genome shotgun (WGS) entry which is preliminary data.</text>
</comment>
<evidence type="ECO:0000313" key="1">
    <source>
        <dbReference type="EMBL" id="TRZ02488.1"/>
    </source>
</evidence>
<keyword evidence="2" id="KW-1185">Reference proteome</keyword>
<evidence type="ECO:0000313" key="2">
    <source>
        <dbReference type="Proteomes" id="UP000316079"/>
    </source>
</evidence>
<accession>A0A553RJX3</accession>
<dbReference type="EMBL" id="SRMA01023946">
    <property type="protein sequence ID" value="TRZ02488.1"/>
    <property type="molecule type" value="Genomic_DNA"/>
</dbReference>
<dbReference type="AlphaFoldDB" id="A0A553RJX3"/>
<dbReference type="Proteomes" id="UP000316079">
    <property type="component" value="Unassembled WGS sequence"/>
</dbReference>
<gene>
    <name evidence="1" type="ORF">DNTS_030307</name>
</gene>
<reference evidence="1 2" key="1">
    <citation type="journal article" date="2019" name="Sci. Data">
        <title>Hybrid genome assembly and annotation of Danionella translucida.</title>
        <authorList>
            <person name="Kadobianskyi M."/>
            <person name="Schulze L."/>
            <person name="Schuelke M."/>
            <person name="Judkewitz B."/>
        </authorList>
    </citation>
    <scope>NUCLEOTIDE SEQUENCE [LARGE SCALE GENOMIC DNA]</scope>
    <source>
        <strain evidence="1 2">Bolton</strain>
    </source>
</reference>